<keyword evidence="2" id="KW-0479">Metal-binding</keyword>
<dbReference type="PROSITE" id="PS00570">
    <property type="entry name" value="RING_HYDROXYL_ALPHA"/>
    <property type="match status" value="1"/>
</dbReference>
<evidence type="ECO:0000256" key="1">
    <source>
        <dbReference type="ARBA" id="ARBA00022714"/>
    </source>
</evidence>
<evidence type="ECO:0000313" key="9">
    <source>
        <dbReference type="Proteomes" id="UP000253303"/>
    </source>
</evidence>
<dbReference type="SUPFAM" id="SSF50022">
    <property type="entry name" value="ISP domain"/>
    <property type="match status" value="1"/>
</dbReference>
<dbReference type="GO" id="GO:0016705">
    <property type="term" value="F:oxidoreductase activity, acting on paired donors, with incorporation or reduction of molecular oxygen"/>
    <property type="evidence" value="ECO:0007669"/>
    <property type="project" value="UniProtKB-ARBA"/>
</dbReference>
<organism evidence="8 9">
    <name type="scientific">Spongiactinospora rosea</name>
    <dbReference type="NCBI Taxonomy" id="2248750"/>
    <lineage>
        <taxon>Bacteria</taxon>
        <taxon>Bacillati</taxon>
        <taxon>Actinomycetota</taxon>
        <taxon>Actinomycetes</taxon>
        <taxon>Streptosporangiales</taxon>
        <taxon>Streptosporangiaceae</taxon>
        <taxon>Spongiactinospora</taxon>
    </lineage>
</organism>
<dbReference type="InterPro" id="IPR044043">
    <property type="entry name" value="VanA_C_cat"/>
</dbReference>
<dbReference type="GO" id="GO:0051213">
    <property type="term" value="F:dioxygenase activity"/>
    <property type="evidence" value="ECO:0007669"/>
    <property type="project" value="UniProtKB-KW"/>
</dbReference>
<proteinExistence type="predicted"/>
<keyword evidence="4" id="KW-0408">Iron</keyword>
<dbReference type="GO" id="GO:0004497">
    <property type="term" value="F:monooxygenase activity"/>
    <property type="evidence" value="ECO:0007669"/>
    <property type="project" value="UniProtKB-ARBA"/>
</dbReference>
<keyword evidence="8" id="KW-0223">Dioxygenase</keyword>
<dbReference type="AlphaFoldDB" id="A0A366LYW9"/>
<dbReference type="Pfam" id="PF19112">
    <property type="entry name" value="VanA_C"/>
    <property type="match status" value="1"/>
</dbReference>
<dbReference type="GO" id="GO:0051537">
    <property type="term" value="F:2 iron, 2 sulfur cluster binding"/>
    <property type="evidence" value="ECO:0007669"/>
    <property type="project" value="UniProtKB-KW"/>
</dbReference>
<keyword evidence="1" id="KW-0001">2Fe-2S</keyword>
<name>A0A366LYW9_9ACTN</name>
<feature type="region of interest" description="Disordered" evidence="6">
    <location>
        <begin position="393"/>
        <end position="432"/>
    </location>
</feature>
<evidence type="ECO:0000313" key="8">
    <source>
        <dbReference type="EMBL" id="RBQ19168.1"/>
    </source>
</evidence>
<dbReference type="InterPro" id="IPR017941">
    <property type="entry name" value="Rieske_2Fe-2S"/>
</dbReference>
<reference evidence="8 9" key="1">
    <citation type="submission" date="2018-06" db="EMBL/GenBank/DDBJ databases">
        <title>Sphaerisporangium craniellae sp. nov., isolated from a marine sponge in the South China Sea.</title>
        <authorList>
            <person name="Li L."/>
        </authorList>
    </citation>
    <scope>NUCLEOTIDE SEQUENCE [LARGE SCALE GENOMIC DNA]</scope>
    <source>
        <strain evidence="8 9">LHW63015</strain>
    </source>
</reference>
<sequence length="432" mass="48644">MTEQSVVDTGTGYGRKAPSYDARLTETGPGTPMGEAMRRYWQPIATSAALTSDVPHRTRVLGEDLIVFRDGRGRPGVVFERCAHRGASLFYGRVEEDGIRCCYHGWKFDVQGHCLEQAGEPGRGRRLGAARQPWYPVEERYGLVFVYMGPPERKPVLPRYDVLEPQEEGEKYYAEWPVPGMNVTGLVQNFNWLQIYENAIDPAHINWLHSQHSGFQFLGTGTTGFPEDFYDPYTVADRLSYERTDYGAKYRIRFLDKEENGVRPEREWGAELHVPNILVLSDFVKLVPDAPGDMLLWVVPVDDTHHRSFFSLRTTDPDRFNRFFLGVKQNGKDAWELTEEEHQRFPGDAEAQESQGPITLHSEETLATTDRGVVMLRRLLKNIVADVEAGRDPQGVSLTEVPPRHTQSGMETLSVPTTVPPAAPTAVPVAGA</sequence>
<keyword evidence="3" id="KW-0560">Oxidoreductase</keyword>
<feature type="region of interest" description="Disordered" evidence="6">
    <location>
        <begin position="1"/>
        <end position="35"/>
    </location>
</feature>
<dbReference type="PANTHER" id="PTHR21266">
    <property type="entry name" value="IRON-SULFUR DOMAIN CONTAINING PROTEIN"/>
    <property type="match status" value="1"/>
</dbReference>
<feature type="domain" description="Rieske" evidence="7">
    <location>
        <begin position="41"/>
        <end position="146"/>
    </location>
</feature>
<keyword evidence="9" id="KW-1185">Reference proteome</keyword>
<dbReference type="Pfam" id="PF00355">
    <property type="entry name" value="Rieske"/>
    <property type="match status" value="1"/>
</dbReference>
<dbReference type="InterPro" id="IPR015881">
    <property type="entry name" value="ARHD_Rieske_2Fe_2S"/>
</dbReference>
<dbReference type="RefSeq" id="WP_113981228.1">
    <property type="nucleotide sequence ID" value="NZ_QMEY01000005.1"/>
</dbReference>
<evidence type="ECO:0000256" key="4">
    <source>
        <dbReference type="ARBA" id="ARBA00023004"/>
    </source>
</evidence>
<accession>A0A366LYW9</accession>
<protein>
    <submittedName>
        <fullName evidence="8">Aromatic ring-hydroxylating dioxygenase subunit alpha</fullName>
    </submittedName>
</protein>
<dbReference type="Gene3D" id="3.90.380.10">
    <property type="entry name" value="Naphthalene 1,2-dioxygenase Alpha Subunit, Chain A, domain 1"/>
    <property type="match status" value="1"/>
</dbReference>
<dbReference type="Gene3D" id="2.102.10.10">
    <property type="entry name" value="Rieske [2Fe-2S] iron-sulphur domain"/>
    <property type="match status" value="1"/>
</dbReference>
<evidence type="ECO:0000256" key="3">
    <source>
        <dbReference type="ARBA" id="ARBA00023002"/>
    </source>
</evidence>
<dbReference type="InterPro" id="IPR036922">
    <property type="entry name" value="Rieske_2Fe-2S_sf"/>
</dbReference>
<comment type="caution">
    <text evidence="8">The sequence shown here is derived from an EMBL/GenBank/DDBJ whole genome shotgun (WGS) entry which is preliminary data.</text>
</comment>
<evidence type="ECO:0000256" key="2">
    <source>
        <dbReference type="ARBA" id="ARBA00022723"/>
    </source>
</evidence>
<dbReference type="GO" id="GO:0005506">
    <property type="term" value="F:iron ion binding"/>
    <property type="evidence" value="ECO:0007669"/>
    <property type="project" value="InterPro"/>
</dbReference>
<dbReference type="OrthoDB" id="5243643at2"/>
<dbReference type="PANTHER" id="PTHR21266:SF59">
    <property type="entry name" value="BLR4922 PROTEIN"/>
    <property type="match status" value="1"/>
</dbReference>
<dbReference type="EMBL" id="QMEY01000005">
    <property type="protein sequence ID" value="RBQ19168.1"/>
    <property type="molecule type" value="Genomic_DNA"/>
</dbReference>
<gene>
    <name evidence="8" type="ORF">DP939_14565</name>
</gene>
<dbReference type="PROSITE" id="PS51296">
    <property type="entry name" value="RIESKE"/>
    <property type="match status" value="1"/>
</dbReference>
<keyword evidence="5" id="KW-0411">Iron-sulfur</keyword>
<dbReference type="Proteomes" id="UP000253303">
    <property type="component" value="Unassembled WGS sequence"/>
</dbReference>
<dbReference type="InterPro" id="IPR050584">
    <property type="entry name" value="Cholesterol_7-desaturase"/>
</dbReference>
<dbReference type="SUPFAM" id="SSF55961">
    <property type="entry name" value="Bet v1-like"/>
    <property type="match status" value="1"/>
</dbReference>
<evidence type="ECO:0000259" key="7">
    <source>
        <dbReference type="PROSITE" id="PS51296"/>
    </source>
</evidence>
<evidence type="ECO:0000256" key="5">
    <source>
        <dbReference type="ARBA" id="ARBA00023014"/>
    </source>
</evidence>
<dbReference type="CDD" id="cd03479">
    <property type="entry name" value="Rieske_RO_Alpha_PhDO_like"/>
    <property type="match status" value="1"/>
</dbReference>
<evidence type="ECO:0000256" key="6">
    <source>
        <dbReference type="SAM" id="MobiDB-lite"/>
    </source>
</evidence>